<dbReference type="InterPro" id="IPR001254">
    <property type="entry name" value="Trypsin_dom"/>
</dbReference>
<organism evidence="12 16">
    <name type="scientific">Panthera pardus</name>
    <name type="common">Leopard</name>
    <name type="synonym">Felis pardus</name>
    <dbReference type="NCBI Taxonomy" id="9691"/>
    <lineage>
        <taxon>Eukaryota</taxon>
        <taxon>Metazoa</taxon>
        <taxon>Chordata</taxon>
        <taxon>Craniata</taxon>
        <taxon>Vertebrata</taxon>
        <taxon>Euteleostomi</taxon>
        <taxon>Mammalia</taxon>
        <taxon>Eutheria</taxon>
        <taxon>Laurasiatheria</taxon>
        <taxon>Carnivora</taxon>
        <taxon>Feliformia</taxon>
        <taxon>Felidae</taxon>
        <taxon>Pantherinae</taxon>
        <taxon>Panthera</taxon>
    </lineage>
</organism>
<dbReference type="RefSeq" id="XP_053753054.1">
    <property type="nucleotide sequence ID" value="XM_053897079.1"/>
</dbReference>
<dbReference type="RefSeq" id="XP_053753052.1">
    <property type="nucleotide sequence ID" value="XM_053897077.1"/>
</dbReference>
<dbReference type="InterPro" id="IPR033116">
    <property type="entry name" value="TRYPSIN_SER"/>
</dbReference>
<keyword evidence="2 10" id="KW-0645">Protease</keyword>
<keyword evidence="3" id="KW-0732">Signal</keyword>
<evidence type="ECO:0000313" key="16">
    <source>
        <dbReference type="RefSeq" id="XP_053753055.1"/>
    </source>
</evidence>
<dbReference type="SMART" id="SM00020">
    <property type="entry name" value="Tryp_SPc"/>
    <property type="match status" value="1"/>
</dbReference>
<dbReference type="CTD" id="100288960"/>
<dbReference type="RefSeq" id="XP_053753053.1">
    <property type="nucleotide sequence ID" value="XM_053897078.1"/>
</dbReference>
<dbReference type="InterPro" id="IPR009003">
    <property type="entry name" value="Peptidase_S1_PA"/>
</dbReference>
<dbReference type="InterPro" id="IPR001314">
    <property type="entry name" value="Peptidase_S1A"/>
</dbReference>
<evidence type="ECO:0000256" key="4">
    <source>
        <dbReference type="ARBA" id="ARBA00022801"/>
    </source>
</evidence>
<keyword evidence="6" id="KW-0325">Glycoprotein</keyword>
<comment type="catalytic activity">
    <reaction evidence="7">
        <text>Preferential cleavage: Arg-|-Xaa, Lys-|-Xaa, but with more restricted specificity than trypsin.</text>
        <dbReference type="EC" id="3.4.21.59"/>
    </reaction>
</comment>
<keyword evidence="12" id="KW-1185">Reference proteome</keyword>
<evidence type="ECO:0000256" key="2">
    <source>
        <dbReference type="ARBA" id="ARBA00022670"/>
    </source>
</evidence>
<dbReference type="Proteomes" id="UP001165780">
    <property type="component" value="Unplaced"/>
</dbReference>
<dbReference type="PROSITE" id="PS00134">
    <property type="entry name" value="TRYPSIN_HIS"/>
    <property type="match status" value="1"/>
</dbReference>
<evidence type="ECO:0000256" key="3">
    <source>
        <dbReference type="ARBA" id="ARBA00022729"/>
    </source>
</evidence>
<evidence type="ECO:0000313" key="13">
    <source>
        <dbReference type="RefSeq" id="XP_053753052.1"/>
    </source>
</evidence>
<sequence>MSYWKECSVAIKVQERICVRRNYRALRPLLCVRSGIISPLKSFHLITVLLPRKVAAVTPVDPGSYRAAAIPQPAARSLFPAGCGHRSMRIVGGIPAPERKWPWQVSLQIKDKHTCGGSLIASRWVLTAAHCIFGHVEYTVKMGDIHVNHTSRMAIQVPVRDIVVHKYYNPVGSIENDIALILLEFPVNFSSHIRPVCLPEKMFMVEAGMECWVTGWGKRKETDKPEDAPEQLQEAKLNIVRYEECNRALKEQMESGSDLVKKGAVCAYSSRGKDTCQGDSGGPMACEFNETWVQVGIVSWGFGCGRRNFPGVYTEVSFYKDWVIDHLSQACCWDSADFFILLCVVLPLGILVAP</sequence>
<evidence type="ECO:0000256" key="1">
    <source>
        <dbReference type="ARBA" id="ARBA00011881"/>
    </source>
</evidence>
<keyword evidence="5" id="KW-1015">Disulfide bond</keyword>
<evidence type="ECO:0000259" key="11">
    <source>
        <dbReference type="PROSITE" id="PS50240"/>
    </source>
</evidence>
<evidence type="ECO:0000256" key="9">
    <source>
        <dbReference type="ARBA" id="ARBA00066748"/>
    </source>
</evidence>
<reference evidence="13 14" key="1">
    <citation type="submission" date="2025-04" db="UniProtKB">
        <authorList>
            <consortium name="RefSeq"/>
        </authorList>
    </citation>
    <scope>IDENTIFICATION</scope>
    <source>
        <tissue evidence="13 14">Whole blood</tissue>
    </source>
</reference>
<dbReference type="PANTHER" id="PTHR24253">
    <property type="entry name" value="TRANSMEMBRANE PROTEASE SERINE"/>
    <property type="match status" value="1"/>
</dbReference>
<dbReference type="CDD" id="cd00190">
    <property type="entry name" value="Tryp_SPc"/>
    <property type="match status" value="1"/>
</dbReference>
<dbReference type="RefSeq" id="XP_053753055.1">
    <property type="nucleotide sequence ID" value="XM_053897080.1"/>
</dbReference>
<dbReference type="AlphaFoldDB" id="A0A9W2V3L5"/>
<accession>A0A9W2V3L5</accession>
<evidence type="ECO:0000313" key="12">
    <source>
        <dbReference type="Proteomes" id="UP001165780"/>
    </source>
</evidence>
<protein>
    <recommendedName>
        <fullName evidence="9">tryptase</fullName>
        <ecNumber evidence="9">3.4.21.59</ecNumber>
    </recommendedName>
</protein>
<proteinExistence type="predicted"/>
<evidence type="ECO:0000256" key="8">
    <source>
        <dbReference type="ARBA" id="ARBA00054350"/>
    </source>
</evidence>
<evidence type="ECO:0000313" key="14">
    <source>
        <dbReference type="RefSeq" id="XP_053753053.1"/>
    </source>
</evidence>
<gene>
    <name evidence="13 14 15 16" type="primary">PRSS43P</name>
</gene>
<dbReference type="PANTHER" id="PTHR24253:SF159">
    <property type="entry name" value="SERINE PROTEASE 42"/>
    <property type="match status" value="1"/>
</dbReference>
<comment type="function">
    <text evidence="8">Tryptase is the major neutral protease present in mast cells and is secreted upon the coupled activation-degranulation response of this cell type.</text>
</comment>
<evidence type="ECO:0000256" key="7">
    <source>
        <dbReference type="ARBA" id="ARBA00050838"/>
    </source>
</evidence>
<dbReference type="InterPro" id="IPR018114">
    <property type="entry name" value="TRYPSIN_HIS"/>
</dbReference>
<dbReference type="PROSITE" id="PS00135">
    <property type="entry name" value="TRYPSIN_SER"/>
    <property type="match status" value="1"/>
</dbReference>
<name>A0A9W2V3L5_PANPR</name>
<dbReference type="FunFam" id="2.40.10.10:FF:000039">
    <property type="entry name" value="Brain-specific serine protease 4"/>
    <property type="match status" value="1"/>
</dbReference>
<dbReference type="EC" id="3.4.21.59" evidence="9"/>
<dbReference type="SUPFAM" id="SSF50494">
    <property type="entry name" value="Trypsin-like serine proteases"/>
    <property type="match status" value="1"/>
</dbReference>
<dbReference type="PROSITE" id="PS50240">
    <property type="entry name" value="TRYPSIN_DOM"/>
    <property type="match status" value="1"/>
</dbReference>
<evidence type="ECO:0000256" key="10">
    <source>
        <dbReference type="RuleBase" id="RU363034"/>
    </source>
</evidence>
<keyword evidence="4 10" id="KW-0378">Hydrolase</keyword>
<evidence type="ECO:0000256" key="5">
    <source>
        <dbReference type="ARBA" id="ARBA00023157"/>
    </source>
</evidence>
<dbReference type="Gene3D" id="2.40.10.10">
    <property type="entry name" value="Trypsin-like serine proteases"/>
    <property type="match status" value="1"/>
</dbReference>
<dbReference type="Pfam" id="PF00089">
    <property type="entry name" value="Trypsin"/>
    <property type="match status" value="1"/>
</dbReference>
<feature type="domain" description="Peptidase S1" evidence="11">
    <location>
        <begin position="90"/>
        <end position="328"/>
    </location>
</feature>
<dbReference type="GO" id="GO:0006508">
    <property type="term" value="P:proteolysis"/>
    <property type="evidence" value="ECO:0007669"/>
    <property type="project" value="UniProtKB-KW"/>
</dbReference>
<dbReference type="PRINTS" id="PR00722">
    <property type="entry name" value="CHYMOTRYPSIN"/>
</dbReference>
<dbReference type="InterPro" id="IPR043504">
    <property type="entry name" value="Peptidase_S1_PA_chymotrypsin"/>
</dbReference>
<evidence type="ECO:0000313" key="15">
    <source>
        <dbReference type="RefSeq" id="XP_053753054.1"/>
    </source>
</evidence>
<keyword evidence="10" id="KW-0720">Serine protease</keyword>
<evidence type="ECO:0000256" key="6">
    <source>
        <dbReference type="ARBA" id="ARBA00023180"/>
    </source>
</evidence>
<dbReference type="GeneID" id="109247724"/>
<comment type="subunit">
    <text evidence="1">Homotetramer.</text>
</comment>
<dbReference type="GO" id="GO:0004252">
    <property type="term" value="F:serine-type endopeptidase activity"/>
    <property type="evidence" value="ECO:0007669"/>
    <property type="project" value="UniProtKB-EC"/>
</dbReference>